<feature type="compositionally biased region" description="Polar residues" evidence="1">
    <location>
        <begin position="846"/>
        <end position="856"/>
    </location>
</feature>
<sequence length="934" mass="96014">MCGADGAGKGGSVALPWTRPLPSVAQGVPELQQAFRPLHAAVEAGLAECHQANLAEAPLHGINTARFSPDSESEETPFNESAEASPCFRIGVVVPREHGHDLPVCSVCAVTQAVFGRRAATPRGLLGTLPLGENGRGAVGAGGRERGGVGVGGRTAAAARHLAAALSALDGDVRAAALLAKQGESLRAIAKWAAWKPATASAPAAQPPLASALTLSRPERAAPPGSAAAGGGGSGDRSSAGTSSSEETGEGYDGDPREDWAMRVFRARGGESSSNPRTASATSAAAAGAGARPSSSLVVVKALRTNLPKVPWPPAPTASNNGATPTASDRGGPSAVVSAGKGSAWRGPLSWLTGGRRGAAAAPGESARRAVARPPAPSLPGPPRVVVRVVYSALAQEMLRLVMESERRGVVAPAAATVVDADGGRDTRAAQRGQDGLGLDGARGGSSASVELLRSEVRVRHVGLVGAACSGAGDGEREPRAAGVEEVEPGPESYPVMQLQNIHEDDGERHRVRRDCRGGKSPTGGGRSSGVGEEVGGGARGDSTTGGCGTAGIGVRGTARGDRANDVVPLEWGDAPVELCPPEASAERECEPQLKVGTAHLLGINIALPPAPAPRLAPHHHPRPRRRRDAAPEKASDTPPPPRNSSPHGTADATSTSPMPVSPSGSGSDYGEGGEAGAGSRVRRGVDSLRRRTGSAEEEEGRRSSSGKKRPRPEPGEEAVVAVPADRRGGGGRGDEVVVDPRRVGDGGRRGAAAAATPAVAATGERHPCPPGGGSDEPDDEERNEEAERANKRRRKAGWAWGLLRLWNRSGQRHDDDDHHRVGAACPGADGTATAEPPRDRRQETRQSSAKASSARTAERRSDEQRDQECHEVEHDYGDGRLGRARADRGRAREIPRDRGRDRAPAAAPPRRSPLVITVVLTPPPPPPPPMSPS</sequence>
<feature type="region of interest" description="Disordered" evidence="1">
    <location>
        <begin position="425"/>
        <end position="445"/>
    </location>
</feature>
<feature type="region of interest" description="Disordered" evidence="1">
    <location>
        <begin position="610"/>
        <end position="795"/>
    </location>
</feature>
<feature type="compositionally biased region" description="Low complexity" evidence="1">
    <location>
        <begin position="236"/>
        <end position="246"/>
    </location>
</feature>
<dbReference type="Proteomes" id="UP000002630">
    <property type="component" value="Unassembled WGS sequence"/>
</dbReference>
<feature type="region of interest" description="Disordered" evidence="1">
    <location>
        <begin position="470"/>
        <end position="492"/>
    </location>
</feature>
<feature type="region of interest" description="Disordered" evidence="1">
    <location>
        <begin position="307"/>
        <end position="380"/>
    </location>
</feature>
<feature type="region of interest" description="Disordered" evidence="1">
    <location>
        <begin position="505"/>
        <end position="560"/>
    </location>
</feature>
<feature type="compositionally biased region" description="Gly residues" evidence="1">
    <location>
        <begin position="521"/>
        <end position="555"/>
    </location>
</feature>
<feature type="compositionally biased region" description="Basic and acidic residues" evidence="1">
    <location>
        <begin position="812"/>
        <end position="821"/>
    </location>
</feature>
<reference evidence="2 3" key="1">
    <citation type="journal article" date="2010" name="Nature">
        <title>The Ectocarpus genome and the independent evolution of multicellularity in brown algae.</title>
        <authorList>
            <person name="Cock J.M."/>
            <person name="Sterck L."/>
            <person name="Rouze P."/>
            <person name="Scornet D."/>
            <person name="Allen A.E."/>
            <person name="Amoutzias G."/>
            <person name="Anthouard V."/>
            <person name="Artiguenave F."/>
            <person name="Aury J.M."/>
            <person name="Badger J.H."/>
            <person name="Beszteri B."/>
            <person name="Billiau K."/>
            <person name="Bonnet E."/>
            <person name="Bothwell J.H."/>
            <person name="Bowler C."/>
            <person name="Boyen C."/>
            <person name="Brownlee C."/>
            <person name="Carrano C.J."/>
            <person name="Charrier B."/>
            <person name="Cho G.Y."/>
            <person name="Coelho S.M."/>
            <person name="Collen J."/>
            <person name="Corre E."/>
            <person name="Da Silva C."/>
            <person name="Delage L."/>
            <person name="Delaroque N."/>
            <person name="Dittami S.M."/>
            <person name="Doulbeau S."/>
            <person name="Elias M."/>
            <person name="Farnham G."/>
            <person name="Gachon C.M."/>
            <person name="Gschloessl B."/>
            <person name="Heesch S."/>
            <person name="Jabbari K."/>
            <person name="Jubin C."/>
            <person name="Kawai H."/>
            <person name="Kimura K."/>
            <person name="Kloareg B."/>
            <person name="Kupper F.C."/>
            <person name="Lang D."/>
            <person name="Le Bail A."/>
            <person name="Leblanc C."/>
            <person name="Lerouge P."/>
            <person name="Lohr M."/>
            <person name="Lopez P.J."/>
            <person name="Martens C."/>
            <person name="Maumus F."/>
            <person name="Michel G."/>
            <person name="Miranda-Saavedra D."/>
            <person name="Morales J."/>
            <person name="Moreau H."/>
            <person name="Motomura T."/>
            <person name="Nagasato C."/>
            <person name="Napoli C.A."/>
            <person name="Nelson D.R."/>
            <person name="Nyvall-Collen P."/>
            <person name="Peters A.F."/>
            <person name="Pommier C."/>
            <person name="Potin P."/>
            <person name="Poulain J."/>
            <person name="Quesneville H."/>
            <person name="Read B."/>
            <person name="Rensing S.A."/>
            <person name="Ritter A."/>
            <person name="Rousvoal S."/>
            <person name="Samanta M."/>
            <person name="Samson G."/>
            <person name="Schroeder D.C."/>
            <person name="Segurens B."/>
            <person name="Strittmatter M."/>
            <person name="Tonon T."/>
            <person name="Tregear J.W."/>
            <person name="Valentin K."/>
            <person name="von Dassow P."/>
            <person name="Yamagishi T."/>
            <person name="Van de Peer Y."/>
            <person name="Wincker P."/>
        </authorList>
    </citation>
    <scope>NUCLEOTIDE SEQUENCE [LARGE SCALE GENOMIC DNA]</scope>
    <source>
        <strain evidence="3">Ec32 / CCAP1310/4</strain>
    </source>
</reference>
<feature type="compositionally biased region" description="Basic residues" evidence="1">
    <location>
        <begin position="617"/>
        <end position="628"/>
    </location>
</feature>
<dbReference type="EMBL" id="FN649760">
    <property type="protein sequence ID" value="CBJ32521.1"/>
    <property type="molecule type" value="Genomic_DNA"/>
</dbReference>
<evidence type="ECO:0000256" key="1">
    <source>
        <dbReference type="SAM" id="MobiDB-lite"/>
    </source>
</evidence>
<name>D7FYH9_ECTSI</name>
<protein>
    <submittedName>
        <fullName evidence="2">Uncharacterized protein</fullName>
    </submittedName>
</protein>
<accession>D7FYH9</accession>
<feature type="compositionally biased region" description="Gly residues" evidence="1">
    <location>
        <begin position="668"/>
        <end position="677"/>
    </location>
</feature>
<feature type="region of interest" description="Disordered" evidence="1">
    <location>
        <begin position="219"/>
        <end position="294"/>
    </location>
</feature>
<feature type="compositionally biased region" description="Low complexity" evidence="1">
    <location>
        <begin position="751"/>
        <end position="763"/>
    </location>
</feature>
<gene>
    <name evidence="2" type="ORF">Esi_0344_0030</name>
</gene>
<feature type="compositionally biased region" description="Acidic residues" evidence="1">
    <location>
        <begin position="776"/>
        <end position="785"/>
    </location>
</feature>
<feature type="compositionally biased region" description="Low complexity" evidence="1">
    <location>
        <begin position="654"/>
        <end position="667"/>
    </location>
</feature>
<feature type="compositionally biased region" description="Pro residues" evidence="1">
    <location>
        <begin position="922"/>
        <end position="934"/>
    </location>
</feature>
<evidence type="ECO:0000313" key="2">
    <source>
        <dbReference type="EMBL" id="CBJ32521.1"/>
    </source>
</evidence>
<feature type="compositionally biased region" description="Gly residues" evidence="1">
    <location>
        <begin position="435"/>
        <end position="444"/>
    </location>
</feature>
<feature type="region of interest" description="Disordered" evidence="1">
    <location>
        <begin position="810"/>
        <end position="934"/>
    </location>
</feature>
<dbReference type="InParanoid" id="D7FYH9"/>
<keyword evidence="3" id="KW-1185">Reference proteome</keyword>
<organism evidence="2 3">
    <name type="scientific">Ectocarpus siliculosus</name>
    <name type="common">Brown alga</name>
    <name type="synonym">Conferva siliculosa</name>
    <dbReference type="NCBI Taxonomy" id="2880"/>
    <lineage>
        <taxon>Eukaryota</taxon>
        <taxon>Sar</taxon>
        <taxon>Stramenopiles</taxon>
        <taxon>Ochrophyta</taxon>
        <taxon>PX clade</taxon>
        <taxon>Phaeophyceae</taxon>
        <taxon>Ectocarpales</taxon>
        <taxon>Ectocarpaceae</taxon>
        <taxon>Ectocarpus</taxon>
    </lineage>
</organism>
<feature type="compositionally biased region" description="Basic and acidic residues" evidence="1">
    <location>
        <begin position="725"/>
        <end position="749"/>
    </location>
</feature>
<proteinExistence type="predicted"/>
<evidence type="ECO:0000313" key="3">
    <source>
        <dbReference type="Proteomes" id="UP000002630"/>
    </source>
</evidence>
<dbReference type="AlphaFoldDB" id="D7FYH9"/>
<feature type="compositionally biased region" description="Polar residues" evidence="1">
    <location>
        <begin position="317"/>
        <end position="327"/>
    </location>
</feature>
<dbReference type="OrthoDB" id="10564278at2759"/>
<feature type="compositionally biased region" description="Basic and acidic residues" evidence="1">
    <location>
        <begin position="857"/>
        <end position="904"/>
    </location>
</feature>
<feature type="compositionally biased region" description="Low complexity" evidence="1">
    <location>
        <begin position="272"/>
        <end position="294"/>
    </location>
</feature>